<reference evidence="1" key="1">
    <citation type="submission" date="2021-02" db="EMBL/GenBank/DDBJ databases">
        <title>Phycicoccus sp. MQZ13P-5T, whole genome shotgun sequence.</title>
        <authorList>
            <person name="Tuo L."/>
        </authorList>
    </citation>
    <scope>NUCLEOTIDE SEQUENCE</scope>
    <source>
        <strain evidence="1">MQZ13P-5</strain>
    </source>
</reference>
<keyword evidence="2" id="KW-1185">Reference proteome</keyword>
<gene>
    <name evidence="1" type="ORF">JQN70_10135</name>
</gene>
<organism evidence="1 2">
    <name type="scientific">Phycicoccus sonneratiae</name>
    <dbReference type="NCBI Taxonomy" id="2807628"/>
    <lineage>
        <taxon>Bacteria</taxon>
        <taxon>Bacillati</taxon>
        <taxon>Actinomycetota</taxon>
        <taxon>Actinomycetes</taxon>
        <taxon>Micrococcales</taxon>
        <taxon>Intrasporangiaceae</taxon>
        <taxon>Phycicoccus</taxon>
    </lineage>
</organism>
<proteinExistence type="predicted"/>
<protein>
    <submittedName>
        <fullName evidence="1">Uncharacterized protein</fullName>
    </submittedName>
</protein>
<dbReference type="RefSeq" id="WP_204131223.1">
    <property type="nucleotide sequence ID" value="NZ_JAFDVD010000010.1"/>
</dbReference>
<accession>A0ABS2CLH6</accession>
<dbReference type="Proteomes" id="UP001430172">
    <property type="component" value="Unassembled WGS sequence"/>
</dbReference>
<comment type="caution">
    <text evidence="1">The sequence shown here is derived from an EMBL/GenBank/DDBJ whole genome shotgun (WGS) entry which is preliminary data.</text>
</comment>
<dbReference type="EMBL" id="JAFDVD010000010">
    <property type="protein sequence ID" value="MBM6400743.1"/>
    <property type="molecule type" value="Genomic_DNA"/>
</dbReference>
<evidence type="ECO:0000313" key="2">
    <source>
        <dbReference type="Proteomes" id="UP001430172"/>
    </source>
</evidence>
<evidence type="ECO:0000313" key="1">
    <source>
        <dbReference type="EMBL" id="MBM6400743.1"/>
    </source>
</evidence>
<sequence length="88" mass="10004">MTNTTTLWTTVKDELRERRERRAAVRTLREDLSHYRTPAEIEDLLVAVDAQEASGEGAAEAPVIRAILHENLQRYHGQHTTLRRAAGL</sequence>
<name>A0ABS2CLH6_9MICO</name>